<proteinExistence type="predicted"/>
<dbReference type="FunFam" id="2.60.120.260:FF:000002">
    <property type="entry name" value="Coagulation factor VIII"/>
    <property type="match status" value="1"/>
</dbReference>
<protein>
    <recommendedName>
        <fullName evidence="4">F5/8 type C domain-containing protein</fullName>
    </recommendedName>
</protein>
<evidence type="ECO:0000259" key="4">
    <source>
        <dbReference type="PROSITE" id="PS50022"/>
    </source>
</evidence>
<keyword evidence="3" id="KW-0812">Transmembrane</keyword>
<feature type="domain" description="F5/8 type C" evidence="4">
    <location>
        <begin position="55"/>
        <end position="208"/>
    </location>
</feature>
<feature type="domain" description="F5/8 type C" evidence="4">
    <location>
        <begin position="211"/>
        <end position="382"/>
    </location>
</feature>
<dbReference type="SUPFAM" id="SSF49785">
    <property type="entry name" value="Galactose-binding domain-like"/>
    <property type="match status" value="2"/>
</dbReference>
<evidence type="ECO:0000256" key="2">
    <source>
        <dbReference type="SAM" id="MobiDB-lite"/>
    </source>
</evidence>
<dbReference type="Proteomes" id="UP000050795">
    <property type="component" value="Unassembled WGS sequence"/>
</dbReference>
<keyword evidence="3" id="KW-0472">Membrane</keyword>
<dbReference type="WBParaSite" id="TREG1_99010.1">
    <property type="protein sequence ID" value="TREG1_99010.1"/>
    <property type="gene ID" value="TREG1_99010"/>
</dbReference>
<feature type="transmembrane region" description="Helical" evidence="3">
    <location>
        <begin position="20"/>
        <end position="40"/>
    </location>
</feature>
<organism evidence="5 6">
    <name type="scientific">Trichobilharzia regenti</name>
    <name type="common">Nasal bird schistosome</name>
    <dbReference type="NCBI Taxonomy" id="157069"/>
    <lineage>
        <taxon>Eukaryota</taxon>
        <taxon>Metazoa</taxon>
        <taxon>Spiralia</taxon>
        <taxon>Lophotrochozoa</taxon>
        <taxon>Platyhelminthes</taxon>
        <taxon>Trematoda</taxon>
        <taxon>Digenea</taxon>
        <taxon>Strigeidida</taxon>
        <taxon>Schistosomatoidea</taxon>
        <taxon>Schistosomatidae</taxon>
        <taxon>Trichobilharzia</taxon>
    </lineage>
</organism>
<keyword evidence="3" id="KW-1133">Transmembrane helix</keyword>
<feature type="compositionally biased region" description="Basic and acidic residues" evidence="2">
    <location>
        <begin position="530"/>
        <end position="549"/>
    </location>
</feature>
<dbReference type="PROSITE" id="PS01285">
    <property type="entry name" value="FA58C_1"/>
    <property type="match status" value="1"/>
</dbReference>
<evidence type="ECO:0000256" key="1">
    <source>
        <dbReference type="ARBA" id="ARBA00023157"/>
    </source>
</evidence>
<keyword evidence="1" id="KW-1015">Disulfide bond</keyword>
<dbReference type="PANTHER" id="PTHR24543:SF334">
    <property type="entry name" value="F5_8 TYPE C DOMAIN-CONTAINING PROTEIN"/>
    <property type="match status" value="1"/>
</dbReference>
<dbReference type="Gene3D" id="2.60.120.260">
    <property type="entry name" value="Galactose-binding domain-like"/>
    <property type="match status" value="3"/>
</dbReference>
<evidence type="ECO:0000313" key="5">
    <source>
        <dbReference type="Proteomes" id="UP000050795"/>
    </source>
</evidence>
<name>A0AA85KRX9_TRIRE</name>
<reference evidence="5" key="1">
    <citation type="submission" date="2022-06" db="EMBL/GenBank/DDBJ databases">
        <authorList>
            <person name="Berger JAMES D."/>
            <person name="Berger JAMES D."/>
        </authorList>
    </citation>
    <scope>NUCLEOTIDE SEQUENCE [LARGE SCALE GENOMIC DNA]</scope>
</reference>
<dbReference type="PANTHER" id="PTHR24543">
    <property type="entry name" value="MULTICOPPER OXIDASE-RELATED"/>
    <property type="match status" value="1"/>
</dbReference>
<accession>A0AA85KRX9</accession>
<dbReference type="AlphaFoldDB" id="A0AA85KRX9"/>
<dbReference type="Pfam" id="PF00754">
    <property type="entry name" value="F5_F8_type_C"/>
    <property type="match status" value="2"/>
</dbReference>
<keyword evidence="5" id="KW-1185">Reference proteome</keyword>
<dbReference type="PROSITE" id="PS50022">
    <property type="entry name" value="FA58C_3"/>
    <property type="match status" value="2"/>
</dbReference>
<sequence length="711" mass="81608">MTNQFCLCHHLKLLPFKCGYILLQIISIFFVCQLAVIHSLNEHVQESYSVLNKECENDDPLGMISGTIADWQITASSTYPTSWVKGCEERNARLFRQNGLAWCAKFKSSSEWLQIDLGVQALVTGIMTQGRGDGSEWVTSFMVSYSDDAMHWKFITDQYANQKIFEGNSDSYTVKHNYFDEPIRARYVKIHTYTWHNHPSLRVELIGCQTCKHLIGIPPYARFAASSSRGKRSQRSCTPEYGHYLSNKAWCAQRQDALQWLQIDVGPPTLITGVILKSRGDVKNSQYVSRFKLSYSNDTRLWYFYKDAAPLDPRSTVWSFEWSQKMKDSDHKKKPDKVFDGNNEQVSERVHYLATPFVARYVRIHPVNWRSRIAMRVGLIGCKQKGSCGAGFFRINNESSCVANLAYKKNAWLTPESSNHRKRNLPDSDKLLHPLDFTKGIRNSLTSESPSHFQYSENQRPPMLAHHRIRDNTVNSKTFKYNTIPLWSSVDSMMNEPYMGDNADGMALLAVDGWTGEEILLKNSTLSTRSSEKEMNDAPDGKHLTNDSLNRRGINDIHRSATNPQKSAHPCTILEYRWPFVELPSWYVDLREHTEVNGVVIYTAGHGRDGRYLLSFLFGNEDKSKLNSENLERLSIYVESEPRHRDSKTLSRSTSSLCGYVTRLNDAIFNPRLHIPCRQPLLGRYVYVEARGVRGRWSQEFAALLCEVMVY</sequence>
<dbReference type="InterPro" id="IPR000421">
    <property type="entry name" value="FA58C"/>
</dbReference>
<dbReference type="SMART" id="SM00231">
    <property type="entry name" value="FA58C"/>
    <property type="match status" value="2"/>
</dbReference>
<reference evidence="6" key="2">
    <citation type="submission" date="2023-11" db="UniProtKB">
        <authorList>
            <consortium name="WormBaseParasite"/>
        </authorList>
    </citation>
    <scope>IDENTIFICATION</scope>
</reference>
<dbReference type="PROSITE" id="PS01286">
    <property type="entry name" value="FA58C_2"/>
    <property type="match status" value="1"/>
</dbReference>
<dbReference type="CDD" id="cd00057">
    <property type="entry name" value="FA58C"/>
    <property type="match status" value="2"/>
</dbReference>
<feature type="region of interest" description="Disordered" evidence="2">
    <location>
        <begin position="527"/>
        <end position="549"/>
    </location>
</feature>
<evidence type="ECO:0000256" key="3">
    <source>
        <dbReference type="SAM" id="Phobius"/>
    </source>
</evidence>
<evidence type="ECO:0000313" key="6">
    <source>
        <dbReference type="WBParaSite" id="TREG1_99010.1"/>
    </source>
</evidence>
<dbReference type="InterPro" id="IPR008979">
    <property type="entry name" value="Galactose-bd-like_sf"/>
</dbReference>